<evidence type="ECO:0000256" key="1">
    <source>
        <dbReference type="ARBA" id="ARBA00001954"/>
    </source>
</evidence>
<sequence length="236" mass="26723">MSTQVTVNRFSAMVAPTELDAFLNDVWPYQSHFSQAVEPPMQELMTLPGLQSIEGLVAIPRRAKCRIHYTHEKGRNPETNVPHDEMVRAFNASQATIYVQQLQEPTIRAWCQDVDAALKITPGTARVNAFTSPPGRGLGWHWDDHEIFIIQVRGTKRWYLAPEDWPRGKGLTAEGDDLILTHENGEQARRDIGECRIFDLTPGSVLFVPSDVWHTTETKEESLHLVMNVGRNVPMN</sequence>
<dbReference type="PROSITE" id="PS51184">
    <property type="entry name" value="JMJC"/>
    <property type="match status" value="1"/>
</dbReference>
<protein>
    <recommendedName>
        <fullName evidence="4">JmjC domain-containing protein</fullName>
    </recommendedName>
</protein>
<name>A0A8J7Q4A2_9BACT</name>
<keyword evidence="3" id="KW-0408">Iron</keyword>
<gene>
    <name evidence="5" type="ORF">J3U88_10705</name>
</gene>
<evidence type="ECO:0000256" key="2">
    <source>
        <dbReference type="ARBA" id="ARBA00022723"/>
    </source>
</evidence>
<keyword evidence="2" id="KW-0479">Metal-binding</keyword>
<comment type="caution">
    <text evidence="5">The sequence shown here is derived from an EMBL/GenBank/DDBJ whole genome shotgun (WGS) entry which is preliminary data.</text>
</comment>
<dbReference type="AlphaFoldDB" id="A0A8J7Q4A2"/>
<evidence type="ECO:0000259" key="4">
    <source>
        <dbReference type="PROSITE" id="PS51184"/>
    </source>
</evidence>
<accession>A0A8J7Q4A2</accession>
<feature type="domain" description="JmjC" evidence="4">
    <location>
        <begin position="93"/>
        <end position="236"/>
    </location>
</feature>
<dbReference type="PANTHER" id="PTHR13096">
    <property type="entry name" value="MINA53 MYC INDUCED NUCLEAR ANTIGEN"/>
    <property type="match status" value="1"/>
</dbReference>
<reference evidence="5" key="1">
    <citation type="submission" date="2021-03" db="EMBL/GenBank/DDBJ databases">
        <authorList>
            <person name="Wang G."/>
        </authorList>
    </citation>
    <scope>NUCLEOTIDE SEQUENCE</scope>
    <source>
        <strain evidence="5">KCTC 12899</strain>
    </source>
</reference>
<comment type="cofactor">
    <cofactor evidence="1">
        <name>Fe(2+)</name>
        <dbReference type="ChEBI" id="CHEBI:29033"/>
    </cofactor>
</comment>
<evidence type="ECO:0000313" key="5">
    <source>
        <dbReference type="EMBL" id="MBO1318930.1"/>
    </source>
</evidence>
<evidence type="ECO:0000313" key="6">
    <source>
        <dbReference type="Proteomes" id="UP000664417"/>
    </source>
</evidence>
<dbReference type="InterPro" id="IPR003347">
    <property type="entry name" value="JmjC_dom"/>
</dbReference>
<dbReference type="EMBL" id="JAFREP010000007">
    <property type="protein sequence ID" value="MBO1318930.1"/>
    <property type="molecule type" value="Genomic_DNA"/>
</dbReference>
<proteinExistence type="predicted"/>
<dbReference type="SUPFAM" id="SSF51197">
    <property type="entry name" value="Clavaminate synthase-like"/>
    <property type="match status" value="1"/>
</dbReference>
<dbReference type="Proteomes" id="UP000664417">
    <property type="component" value="Unassembled WGS sequence"/>
</dbReference>
<dbReference type="RefSeq" id="WP_207858747.1">
    <property type="nucleotide sequence ID" value="NZ_JAFREP010000007.1"/>
</dbReference>
<evidence type="ECO:0000256" key="3">
    <source>
        <dbReference type="ARBA" id="ARBA00023004"/>
    </source>
</evidence>
<organism evidence="5 6">
    <name type="scientific">Acanthopleuribacter pedis</name>
    <dbReference type="NCBI Taxonomy" id="442870"/>
    <lineage>
        <taxon>Bacteria</taxon>
        <taxon>Pseudomonadati</taxon>
        <taxon>Acidobacteriota</taxon>
        <taxon>Holophagae</taxon>
        <taxon>Acanthopleuribacterales</taxon>
        <taxon>Acanthopleuribacteraceae</taxon>
        <taxon>Acanthopleuribacter</taxon>
    </lineage>
</organism>
<dbReference type="InterPro" id="IPR039994">
    <property type="entry name" value="NO66-like"/>
</dbReference>
<keyword evidence="6" id="KW-1185">Reference proteome</keyword>
<dbReference type="PANTHER" id="PTHR13096:SF8">
    <property type="entry name" value="RIBOSOMAL OXYGENASE 1"/>
    <property type="match status" value="1"/>
</dbReference>
<dbReference type="GO" id="GO:0046872">
    <property type="term" value="F:metal ion binding"/>
    <property type="evidence" value="ECO:0007669"/>
    <property type="project" value="UniProtKB-KW"/>
</dbReference>
<dbReference type="Gene3D" id="2.60.120.650">
    <property type="entry name" value="Cupin"/>
    <property type="match status" value="1"/>
</dbReference>
<dbReference type="Pfam" id="PF08007">
    <property type="entry name" value="JmjC_2"/>
    <property type="match status" value="1"/>
</dbReference>